<gene>
    <name evidence="3" type="primary">BnaC07g07070D</name>
    <name evidence="2" type="ORF">DARMORV10_C07P11610.1</name>
    <name evidence="3" type="ORF">GSBRNA2T00068073001</name>
</gene>
<keyword evidence="1" id="KW-0808">Transferase</keyword>
<evidence type="ECO:0000256" key="1">
    <source>
        <dbReference type="ARBA" id="ARBA00022679"/>
    </source>
</evidence>
<protein>
    <submittedName>
        <fullName evidence="2">(rape) hypothetical protein</fullName>
    </submittedName>
    <submittedName>
        <fullName evidence="3">BnaC07g07070D protein</fullName>
    </submittedName>
</protein>
<dbReference type="EMBL" id="LK032451">
    <property type="protein sequence ID" value="CDY39539.1"/>
    <property type="molecule type" value="Genomic_DNA"/>
</dbReference>
<dbReference type="KEGG" id="bna:106455030"/>
<reference evidence="3" key="2">
    <citation type="submission" date="2014-06" db="EMBL/GenBank/DDBJ databases">
        <authorList>
            <person name="Genoscope - CEA"/>
        </authorList>
    </citation>
    <scope>NUCLEOTIDE SEQUENCE</scope>
</reference>
<evidence type="ECO:0000313" key="2">
    <source>
        <dbReference type="EMBL" id="CAF1962348.1"/>
    </source>
</evidence>
<dbReference type="Proteomes" id="UP001295469">
    <property type="component" value="Chromosome C07"/>
</dbReference>
<dbReference type="PANTHER" id="PTHR31896">
    <property type="entry name" value="FAMILY REGULATORY PROTEIN, PUTATIVE (AFU_ORTHOLOGUE AFUA_3G14730)-RELATED"/>
    <property type="match status" value="1"/>
</dbReference>
<dbReference type="Proteomes" id="UP000028999">
    <property type="component" value="Unassembled WGS sequence"/>
</dbReference>
<dbReference type="GeneID" id="106455030"/>
<organism evidence="3 4">
    <name type="scientific">Brassica napus</name>
    <name type="common">Rape</name>
    <dbReference type="NCBI Taxonomy" id="3708"/>
    <lineage>
        <taxon>Eukaryota</taxon>
        <taxon>Viridiplantae</taxon>
        <taxon>Streptophyta</taxon>
        <taxon>Embryophyta</taxon>
        <taxon>Tracheophyta</taxon>
        <taxon>Spermatophyta</taxon>
        <taxon>Magnoliopsida</taxon>
        <taxon>eudicotyledons</taxon>
        <taxon>Gunneridae</taxon>
        <taxon>Pentapetalae</taxon>
        <taxon>rosids</taxon>
        <taxon>malvids</taxon>
        <taxon>Brassicales</taxon>
        <taxon>Brassicaceae</taxon>
        <taxon>Brassiceae</taxon>
        <taxon>Brassica</taxon>
    </lineage>
</organism>
<sequence>MADVTVISSSIVRPQNLNQSCRTKIHLTPFDLKLLYVDYPQRGLLFHKPDPETHLISRLKTSLSTALDIYFPFSGRLVKEENLEDNTVSFYIDCDEHGSSGAKFVHAESKSLSVSDILQLHGSVPDFMSHFFPSVDVKSINGLTEPLLALQVTEVKDGVFISFGYNHMVADGASIWSFFNIWSKICSDDSDNQKNHNPLKLRGWFLDGISFPIRVPASETAVPSPRQETSLRPTSNERVFHFTKRNLSNLKAKANNEAGSSDLVISSLQALSAHLWRSTVRHSGMSRDEETHCKLTVDMRQRLNPPLEKECFGNLILLGVATVTVRELLDNQMGWAALQISKMVRSQTDEKFKTFAKNWVRDVKILEKGCGSPKVFDSVVMSSSPWFDVYGNDFGWGKPIAARAGPGNSMRAKLVLFQGFKEGSIDVHATLCSHVLVKLLADVEFLENVTIT</sequence>
<dbReference type="EMBL" id="HG994371">
    <property type="protein sequence ID" value="CAF1962348.1"/>
    <property type="molecule type" value="Genomic_DNA"/>
</dbReference>
<evidence type="ECO:0000313" key="3">
    <source>
        <dbReference type="EMBL" id="CDY39539.1"/>
    </source>
</evidence>
<dbReference type="Gene3D" id="3.30.559.10">
    <property type="entry name" value="Chloramphenicol acetyltransferase-like domain"/>
    <property type="match status" value="2"/>
</dbReference>
<dbReference type="STRING" id="3708.A0A078HQD3"/>
<dbReference type="Pfam" id="PF02458">
    <property type="entry name" value="Transferase"/>
    <property type="match status" value="1"/>
</dbReference>
<proteinExistence type="predicted"/>
<dbReference type="OMA" id="DFMSHFF"/>
<dbReference type="RefSeq" id="XP_013752543.1">
    <property type="nucleotide sequence ID" value="XM_013897089.3"/>
</dbReference>
<dbReference type="PaxDb" id="3708-A0A078HQD3"/>
<reference evidence="2" key="3">
    <citation type="submission" date="2021-01" db="EMBL/GenBank/DDBJ databases">
        <authorList>
            <consortium name="Genoscope - CEA"/>
            <person name="William W."/>
        </authorList>
    </citation>
    <scope>NUCLEOTIDE SEQUENCE</scope>
</reference>
<dbReference type="PANTHER" id="PTHR31896:SF31">
    <property type="entry name" value="HXXXD-TYPE ACYL-TRANSFERASE FAMILY PROTEIN"/>
    <property type="match status" value="1"/>
</dbReference>
<dbReference type="Gramene" id="CDY39539">
    <property type="protein sequence ID" value="CDY39539"/>
    <property type="gene ID" value="GSBRNA2T00068073001"/>
</dbReference>
<dbReference type="InterPro" id="IPR051283">
    <property type="entry name" value="Sec_Metabolite_Acyltrans"/>
</dbReference>
<name>A0A078HQD3_BRANA</name>
<evidence type="ECO:0000313" key="4">
    <source>
        <dbReference type="Proteomes" id="UP000028999"/>
    </source>
</evidence>
<dbReference type="SMR" id="A0A078HQD3"/>
<dbReference type="GO" id="GO:0005737">
    <property type="term" value="C:cytoplasm"/>
    <property type="evidence" value="ECO:0000318"/>
    <property type="project" value="GO_Central"/>
</dbReference>
<dbReference type="AlphaFoldDB" id="A0A078HQD3"/>
<accession>A0A078HQD3</accession>
<dbReference type="OrthoDB" id="1862401at2759"/>
<keyword evidence="4" id="KW-1185">Reference proteome</keyword>
<dbReference type="GO" id="GO:0016747">
    <property type="term" value="F:acyltransferase activity, transferring groups other than amino-acyl groups"/>
    <property type="evidence" value="ECO:0000318"/>
    <property type="project" value="GO_Central"/>
</dbReference>
<dbReference type="InterPro" id="IPR023213">
    <property type="entry name" value="CAT-like_dom_sf"/>
</dbReference>
<reference evidence="3 4" key="1">
    <citation type="journal article" date="2014" name="Science">
        <title>Plant genetics. Early allopolyploid evolution in the post-Neolithic Brassica napus oilseed genome.</title>
        <authorList>
            <person name="Chalhoub B."/>
            <person name="Denoeud F."/>
            <person name="Liu S."/>
            <person name="Parkin I.A."/>
            <person name="Tang H."/>
            <person name="Wang X."/>
            <person name="Chiquet J."/>
            <person name="Belcram H."/>
            <person name="Tong C."/>
            <person name="Samans B."/>
            <person name="Correa M."/>
            <person name="Da Silva C."/>
            <person name="Just J."/>
            <person name="Falentin C."/>
            <person name="Koh C.S."/>
            <person name="Le Clainche I."/>
            <person name="Bernard M."/>
            <person name="Bento P."/>
            <person name="Noel B."/>
            <person name="Labadie K."/>
            <person name="Alberti A."/>
            <person name="Charles M."/>
            <person name="Arnaud D."/>
            <person name="Guo H."/>
            <person name="Daviaud C."/>
            <person name="Alamery S."/>
            <person name="Jabbari K."/>
            <person name="Zhao M."/>
            <person name="Edger P.P."/>
            <person name="Chelaifa H."/>
            <person name="Tack D."/>
            <person name="Lassalle G."/>
            <person name="Mestiri I."/>
            <person name="Schnel N."/>
            <person name="Le Paslier M.C."/>
            <person name="Fan G."/>
            <person name="Renault V."/>
            <person name="Bayer P.E."/>
            <person name="Golicz A.A."/>
            <person name="Manoli S."/>
            <person name="Lee T.H."/>
            <person name="Thi V.H."/>
            <person name="Chalabi S."/>
            <person name="Hu Q."/>
            <person name="Fan C."/>
            <person name="Tollenaere R."/>
            <person name="Lu Y."/>
            <person name="Battail C."/>
            <person name="Shen J."/>
            <person name="Sidebottom C.H."/>
            <person name="Wang X."/>
            <person name="Canaguier A."/>
            <person name="Chauveau A."/>
            <person name="Berard A."/>
            <person name="Deniot G."/>
            <person name="Guan M."/>
            <person name="Liu Z."/>
            <person name="Sun F."/>
            <person name="Lim Y.P."/>
            <person name="Lyons E."/>
            <person name="Town C.D."/>
            <person name="Bancroft I."/>
            <person name="Wang X."/>
            <person name="Meng J."/>
            <person name="Ma J."/>
            <person name="Pires J.C."/>
            <person name="King G.J."/>
            <person name="Brunel D."/>
            <person name="Delourme R."/>
            <person name="Renard M."/>
            <person name="Aury J.M."/>
            <person name="Adams K.L."/>
            <person name="Batley J."/>
            <person name="Snowdon R.J."/>
            <person name="Tost J."/>
            <person name="Edwards D."/>
            <person name="Zhou Y."/>
            <person name="Hua W."/>
            <person name="Sharpe A.G."/>
            <person name="Paterson A.H."/>
            <person name="Guan C."/>
            <person name="Wincker P."/>
        </authorList>
    </citation>
    <scope>NUCLEOTIDE SEQUENCE [LARGE SCALE GENOMIC DNA]</scope>
    <source>
        <strain evidence="4">cv. Darmor-bzh</strain>
    </source>
</reference>